<sequence>MDKKINLYFFGELGVYDEYNPAYVCNREFVPYILYLIAYNEPFCISKKEITKILRINEEEISYIINGLDRINAIEIKRDKYKLNFPVFLEDDIPLLDKHFSNIGKIIGDKIIENRKVIYEKISRLSNYPYFSKERLLYHVICDDIFDGIAFDFFEEKNIFSPHRNQPGNRDYIIFGYEDNKRVERYSDKILCSSNNYDSQSFVFNSFGDSNGIRKDMFRFFNKVEKTLEGVTLFKDLNLAYIKVIEEKNKEIAEKCGELIWKSFKNEMDYYELNDTEKNLVHFLIQMGYLNIDKTNYIVSCNVPVFQYSDREIIHEVSDIILNDIYIIVKTIFEDFSKEAIDLTAIKHKVNIKEIAIELWHQVFGLTNEYLAGIGFVESPKYIEGEGRYLRSFSIKNYNDRKVYI</sequence>
<dbReference type="EMBL" id="JANJZL010000015">
    <property type="protein sequence ID" value="MCR2045306.1"/>
    <property type="molecule type" value="Genomic_DNA"/>
</dbReference>
<evidence type="ECO:0000313" key="2">
    <source>
        <dbReference type="Proteomes" id="UP001142078"/>
    </source>
</evidence>
<dbReference type="AlphaFoldDB" id="A0A9X2MQG3"/>
<evidence type="ECO:0000313" key="1">
    <source>
        <dbReference type="EMBL" id="MCR2045306.1"/>
    </source>
</evidence>
<reference evidence="1" key="1">
    <citation type="submission" date="2022-07" db="EMBL/GenBank/DDBJ databases">
        <title>Enhanced cultured diversity of the mouse gut microbiota enables custom-made synthetic communities.</title>
        <authorList>
            <person name="Afrizal A."/>
        </authorList>
    </citation>
    <scope>NUCLEOTIDE SEQUENCE</scope>
    <source>
        <strain evidence="1">DSM 29482</strain>
    </source>
</reference>
<gene>
    <name evidence="1" type="ORF">NSA23_14475</name>
</gene>
<comment type="caution">
    <text evidence="1">The sequence shown here is derived from an EMBL/GenBank/DDBJ whole genome shotgun (WGS) entry which is preliminary data.</text>
</comment>
<dbReference type="Proteomes" id="UP001142078">
    <property type="component" value="Unassembled WGS sequence"/>
</dbReference>
<dbReference type="RefSeq" id="WP_257490663.1">
    <property type="nucleotide sequence ID" value="NZ_JANJZL010000015.1"/>
</dbReference>
<proteinExistence type="predicted"/>
<accession>A0A9X2MQG3</accession>
<keyword evidence="2" id="KW-1185">Reference proteome</keyword>
<name>A0A9X2MQG3_9FIRM</name>
<protein>
    <submittedName>
        <fullName evidence="1">Uncharacterized protein</fullName>
    </submittedName>
</protein>
<organism evidence="1 2">
    <name type="scientific">Anaerosalibacter massiliensis</name>
    <dbReference type="NCBI Taxonomy" id="1347392"/>
    <lineage>
        <taxon>Bacteria</taxon>
        <taxon>Bacillati</taxon>
        <taxon>Bacillota</taxon>
        <taxon>Tissierellia</taxon>
        <taxon>Tissierellales</taxon>
        <taxon>Sporanaerobacteraceae</taxon>
        <taxon>Anaerosalibacter</taxon>
    </lineage>
</organism>